<dbReference type="PANTHER" id="PTHR30055">
    <property type="entry name" value="HTH-TYPE TRANSCRIPTIONAL REGULATOR RUTR"/>
    <property type="match status" value="1"/>
</dbReference>
<dbReference type="PROSITE" id="PS50977">
    <property type="entry name" value="HTH_TETR_2"/>
    <property type="match status" value="1"/>
</dbReference>
<protein>
    <submittedName>
        <fullName evidence="4">TetR/AcrR family transcriptional regulator</fullName>
    </submittedName>
</protein>
<dbReference type="InterPro" id="IPR009057">
    <property type="entry name" value="Homeodomain-like_sf"/>
</dbReference>
<feature type="DNA-binding region" description="H-T-H motif" evidence="2">
    <location>
        <begin position="37"/>
        <end position="56"/>
    </location>
</feature>
<dbReference type="PANTHER" id="PTHR30055:SF209">
    <property type="entry name" value="POSSIBLE TRANSCRIPTIONAL REGULATORY PROTEIN (PROBABLY TETR-FAMILY)"/>
    <property type="match status" value="1"/>
</dbReference>
<comment type="caution">
    <text evidence="4">The sequence shown here is derived from an EMBL/GenBank/DDBJ whole genome shotgun (WGS) entry which is preliminary data.</text>
</comment>
<evidence type="ECO:0000256" key="1">
    <source>
        <dbReference type="ARBA" id="ARBA00023125"/>
    </source>
</evidence>
<dbReference type="Proteomes" id="UP000715441">
    <property type="component" value="Unassembled WGS sequence"/>
</dbReference>
<dbReference type="Pfam" id="PF00440">
    <property type="entry name" value="TetR_N"/>
    <property type="match status" value="1"/>
</dbReference>
<gene>
    <name evidence="4" type="ORF">HFP15_24680</name>
</gene>
<dbReference type="Gene3D" id="1.10.357.10">
    <property type="entry name" value="Tetracycline Repressor, domain 2"/>
    <property type="match status" value="1"/>
</dbReference>
<evidence type="ECO:0000313" key="5">
    <source>
        <dbReference type="Proteomes" id="UP000715441"/>
    </source>
</evidence>
<dbReference type="PRINTS" id="PR00455">
    <property type="entry name" value="HTHTETR"/>
</dbReference>
<dbReference type="InterPro" id="IPR050109">
    <property type="entry name" value="HTH-type_TetR-like_transc_reg"/>
</dbReference>
<dbReference type="InterPro" id="IPR001647">
    <property type="entry name" value="HTH_TetR"/>
</dbReference>
<dbReference type="RefSeq" id="WP_168519124.1">
    <property type="nucleotide sequence ID" value="NZ_JAAXLS010000020.1"/>
</dbReference>
<keyword evidence="5" id="KW-1185">Reference proteome</keyword>
<evidence type="ECO:0000313" key="4">
    <source>
        <dbReference type="EMBL" id="NKQ56079.1"/>
    </source>
</evidence>
<name>A0ABX1JB08_9PSEU</name>
<feature type="domain" description="HTH tetR-type" evidence="3">
    <location>
        <begin position="15"/>
        <end position="74"/>
    </location>
</feature>
<keyword evidence="1 2" id="KW-0238">DNA-binding</keyword>
<reference evidence="4 5" key="1">
    <citation type="submission" date="2020-04" db="EMBL/GenBank/DDBJ databases">
        <title>Novel species.</title>
        <authorList>
            <person name="Teo W.F.A."/>
            <person name="Lipun K."/>
            <person name="Srisuk N."/>
            <person name="Duangmal K."/>
        </authorList>
    </citation>
    <scope>NUCLEOTIDE SEQUENCE [LARGE SCALE GENOMIC DNA]</scope>
    <source>
        <strain evidence="4 5">K13G38</strain>
    </source>
</reference>
<evidence type="ECO:0000259" key="3">
    <source>
        <dbReference type="PROSITE" id="PS50977"/>
    </source>
</evidence>
<accession>A0ABX1JB08</accession>
<sequence length="208" mass="23025">MVEGRARRRTRSDTLATRKTLVVAVAELIAERGTDFQLADVAKRAGTSTATAYRHFATKEAAIEMAFAAWIDDLLGAIATAAEGLHGWARVRAVCDAWVAAAVHFAPATARLRSSVGLLRRLEDEDHVVTQVWKLLEPILGELIERELIPPHDKEFLFLCWNSLFDERNLLDLHGTMGWPVERISRTLGDALVAVLSHPPGGLRENSR</sequence>
<proteinExistence type="predicted"/>
<dbReference type="EMBL" id="JAAXLS010000020">
    <property type="protein sequence ID" value="NKQ56079.1"/>
    <property type="molecule type" value="Genomic_DNA"/>
</dbReference>
<organism evidence="4 5">
    <name type="scientific">Amycolatopsis acididurans</name>
    <dbReference type="NCBI Taxonomy" id="2724524"/>
    <lineage>
        <taxon>Bacteria</taxon>
        <taxon>Bacillati</taxon>
        <taxon>Actinomycetota</taxon>
        <taxon>Actinomycetes</taxon>
        <taxon>Pseudonocardiales</taxon>
        <taxon>Pseudonocardiaceae</taxon>
        <taxon>Amycolatopsis</taxon>
    </lineage>
</organism>
<evidence type="ECO:0000256" key="2">
    <source>
        <dbReference type="PROSITE-ProRule" id="PRU00335"/>
    </source>
</evidence>
<dbReference type="SUPFAM" id="SSF46689">
    <property type="entry name" value="Homeodomain-like"/>
    <property type="match status" value="1"/>
</dbReference>